<evidence type="ECO:0000259" key="1">
    <source>
        <dbReference type="Pfam" id="PF03633"/>
    </source>
</evidence>
<dbReference type="AlphaFoldDB" id="A0A1Q8CAJ0"/>
<gene>
    <name evidence="3" type="ORF">BU204_30520</name>
</gene>
<dbReference type="SUPFAM" id="SSF48208">
    <property type="entry name" value="Six-hairpin glycosidases"/>
    <property type="match status" value="1"/>
</dbReference>
<feature type="domain" description="Mannosylglycerate hydrolase MGH1-like glycoside hydrolase" evidence="2">
    <location>
        <begin position="183"/>
        <end position="352"/>
    </location>
</feature>
<evidence type="ECO:0000313" key="3">
    <source>
        <dbReference type="EMBL" id="OLF11350.1"/>
    </source>
</evidence>
<dbReference type="Gene3D" id="1.50.10.10">
    <property type="match status" value="1"/>
</dbReference>
<protein>
    <recommendedName>
        <fullName evidence="5">Glycogen debranching protein</fullName>
    </recommendedName>
</protein>
<dbReference type="Pfam" id="PF03633">
    <property type="entry name" value="Glyco_hydro_65C"/>
    <property type="match status" value="1"/>
</dbReference>
<dbReference type="GO" id="GO:0005975">
    <property type="term" value="P:carbohydrate metabolic process"/>
    <property type="evidence" value="ECO:0007669"/>
    <property type="project" value="InterPro"/>
</dbReference>
<dbReference type="EMBL" id="MSIE01000068">
    <property type="protein sequence ID" value="OLF11350.1"/>
    <property type="molecule type" value="Genomic_DNA"/>
</dbReference>
<organism evidence="3 4">
    <name type="scientific">Actinophytocola xanthii</name>
    <dbReference type="NCBI Taxonomy" id="1912961"/>
    <lineage>
        <taxon>Bacteria</taxon>
        <taxon>Bacillati</taxon>
        <taxon>Actinomycetota</taxon>
        <taxon>Actinomycetes</taxon>
        <taxon>Pseudonocardiales</taxon>
        <taxon>Pseudonocardiaceae</taxon>
    </lineage>
</organism>
<evidence type="ECO:0000259" key="2">
    <source>
        <dbReference type="Pfam" id="PF22422"/>
    </source>
</evidence>
<accession>A0A1Q8CAJ0</accession>
<feature type="domain" description="Glycoside hydrolase family 65 C-terminal" evidence="1">
    <location>
        <begin position="369"/>
        <end position="412"/>
    </location>
</feature>
<evidence type="ECO:0000313" key="4">
    <source>
        <dbReference type="Proteomes" id="UP000185596"/>
    </source>
</evidence>
<dbReference type="InterPro" id="IPR008928">
    <property type="entry name" value="6-hairpin_glycosidase_sf"/>
</dbReference>
<keyword evidence="4" id="KW-1185">Reference proteome</keyword>
<dbReference type="Gene3D" id="2.60.420.10">
    <property type="entry name" value="Maltose phosphorylase, domain 3"/>
    <property type="match status" value="1"/>
</dbReference>
<proteinExistence type="predicted"/>
<dbReference type="Proteomes" id="UP000185596">
    <property type="component" value="Unassembled WGS sequence"/>
</dbReference>
<dbReference type="InterPro" id="IPR054491">
    <property type="entry name" value="MGH1-like_GH"/>
</dbReference>
<comment type="caution">
    <text evidence="3">The sequence shown here is derived from an EMBL/GenBank/DDBJ whole genome shotgun (WGS) entry which is preliminary data.</text>
</comment>
<reference evidence="3 4" key="1">
    <citation type="submission" date="2016-12" db="EMBL/GenBank/DDBJ databases">
        <title>The draft genome sequence of Actinophytocola sp. 11-183.</title>
        <authorList>
            <person name="Wang W."/>
            <person name="Yuan L."/>
        </authorList>
    </citation>
    <scope>NUCLEOTIDE SEQUENCE [LARGE SCALE GENOMIC DNA]</scope>
    <source>
        <strain evidence="3 4">11-183</strain>
    </source>
</reference>
<sequence length="440" mass="47376">MGAVAPPSFDSGHPAHDAAYAKAVRDVADSVSGGVFVAGESWPTVWVRDASFAIDLATALTHPTVSTATLRGVAGSGAAWPQDRAAHFGGWPRLTDSVVGAVGAWACYQATGDLDFLRWSHGVTRASLARAEREVTDGGLFRGCASFMESNSGYPPRFAFRGRAVGATKALSTNVLHHRGYVLAARAAALLGEDPEPFEAAAARLRQAINERLWQPDRGHYAYYEDADGRTSDRWEGLGNALAVLWGVADDDQAAAILRTVVPTRHGLPCLWPPYPLWKPWLVRDEYYYHNATVWPFVQGYWGWAAATRGAVEVFAAELAALAALAGRAPTYHEFYRPDSGAPDGSARQLWSAAGYLAMVHYGLLGLAPDGDELRFRPVVPAGFSRLRLSGLAYRNLTLEVTVTGSGTRVRSFALDDVARPDHAVPAALSGVHRVDIAMH</sequence>
<dbReference type="Pfam" id="PF22422">
    <property type="entry name" value="MGH1-like_GH"/>
    <property type="match status" value="1"/>
</dbReference>
<name>A0A1Q8CAJ0_9PSEU</name>
<dbReference type="InterPro" id="IPR005194">
    <property type="entry name" value="Glyco_hydro_65_C"/>
</dbReference>
<evidence type="ECO:0008006" key="5">
    <source>
        <dbReference type="Google" id="ProtNLM"/>
    </source>
</evidence>
<dbReference type="InterPro" id="IPR012341">
    <property type="entry name" value="6hp_glycosidase-like_sf"/>
</dbReference>
<dbReference type="STRING" id="1912961.BU204_30520"/>